<dbReference type="SUPFAM" id="SSF52540">
    <property type="entry name" value="P-loop containing nucleoside triphosphate hydrolases"/>
    <property type="match status" value="1"/>
</dbReference>
<reference evidence="1 2" key="1">
    <citation type="submission" date="2018-08" db="EMBL/GenBank/DDBJ databases">
        <title>Genome and evolution of the arbuscular mycorrhizal fungus Diversispora epigaea (formerly Glomus versiforme) and its bacterial endosymbionts.</title>
        <authorList>
            <person name="Sun X."/>
            <person name="Fei Z."/>
            <person name="Harrison M."/>
        </authorList>
    </citation>
    <scope>NUCLEOTIDE SEQUENCE [LARGE SCALE GENOMIC DNA]</scope>
    <source>
        <strain evidence="1 2">IT104</strain>
    </source>
</reference>
<organism evidence="1 2">
    <name type="scientific">Diversispora epigaea</name>
    <dbReference type="NCBI Taxonomy" id="1348612"/>
    <lineage>
        <taxon>Eukaryota</taxon>
        <taxon>Fungi</taxon>
        <taxon>Fungi incertae sedis</taxon>
        <taxon>Mucoromycota</taxon>
        <taxon>Glomeromycotina</taxon>
        <taxon>Glomeromycetes</taxon>
        <taxon>Diversisporales</taxon>
        <taxon>Diversisporaceae</taxon>
        <taxon>Diversispora</taxon>
    </lineage>
</organism>
<keyword evidence="2" id="KW-1185">Reference proteome</keyword>
<gene>
    <name evidence="1" type="ORF">Glove_141g43</name>
</gene>
<protein>
    <recommendedName>
        <fullName evidence="3">ATPase AAA-type core domain-containing protein</fullName>
    </recommendedName>
</protein>
<proteinExistence type="predicted"/>
<dbReference type="STRING" id="1348612.A0A397IUR0"/>
<dbReference type="EMBL" id="PQFF01000132">
    <property type="protein sequence ID" value="RHZ79745.1"/>
    <property type="molecule type" value="Genomic_DNA"/>
</dbReference>
<evidence type="ECO:0008006" key="3">
    <source>
        <dbReference type="Google" id="ProtNLM"/>
    </source>
</evidence>
<accession>A0A397IUR0</accession>
<dbReference type="OrthoDB" id="5596319at2759"/>
<evidence type="ECO:0000313" key="2">
    <source>
        <dbReference type="Proteomes" id="UP000266861"/>
    </source>
</evidence>
<dbReference type="AlphaFoldDB" id="A0A397IUR0"/>
<dbReference type="InterPro" id="IPR027417">
    <property type="entry name" value="P-loop_NTPase"/>
</dbReference>
<sequence>MSNYINPCEIYSSTDFLNAFAKNLWDKKIVLFFDEFDKLYNATDEVRNNCLEIFRGKKNTADSSAIVSIVATVTFSIRFLNSSNPHLSSFNVSNYLNNSYFSEEKVCNLFSEFATGRNIKIDDEVVKDISEILTT</sequence>
<dbReference type="Proteomes" id="UP000266861">
    <property type="component" value="Unassembled WGS sequence"/>
</dbReference>
<comment type="caution">
    <text evidence="1">The sequence shown here is derived from an EMBL/GenBank/DDBJ whole genome shotgun (WGS) entry which is preliminary data.</text>
</comment>
<evidence type="ECO:0000313" key="1">
    <source>
        <dbReference type="EMBL" id="RHZ79745.1"/>
    </source>
</evidence>
<name>A0A397IUR0_9GLOM</name>